<dbReference type="AlphaFoldDB" id="C4A0N3"/>
<gene>
    <name evidence="5" type="ORF">BRAFLDRAFT_258012</name>
</gene>
<dbReference type="Gene3D" id="2.60.120.290">
    <property type="entry name" value="Spermadhesin, CUB domain"/>
    <property type="match status" value="2"/>
</dbReference>
<evidence type="ECO:0000256" key="3">
    <source>
        <dbReference type="PROSITE-ProRule" id="PRU00059"/>
    </source>
</evidence>
<dbReference type="PROSITE" id="PS01180">
    <property type="entry name" value="CUB"/>
    <property type="match status" value="2"/>
</dbReference>
<name>C4A0N3_BRAFL</name>
<keyword evidence="2 3" id="KW-1015">Disulfide bond</keyword>
<reference evidence="5" key="1">
    <citation type="journal article" date="2008" name="Nature">
        <title>The amphioxus genome and the evolution of the chordate karyotype.</title>
        <authorList>
            <consortium name="US DOE Joint Genome Institute (JGI-PGF)"/>
            <person name="Putnam N.H."/>
            <person name="Butts T."/>
            <person name="Ferrier D.E.K."/>
            <person name="Furlong R.F."/>
            <person name="Hellsten U."/>
            <person name="Kawashima T."/>
            <person name="Robinson-Rechavi M."/>
            <person name="Shoguchi E."/>
            <person name="Terry A."/>
            <person name="Yu J.-K."/>
            <person name="Benito-Gutierrez E.L."/>
            <person name="Dubchak I."/>
            <person name="Garcia-Fernandez J."/>
            <person name="Gibson-Brown J.J."/>
            <person name="Grigoriev I.V."/>
            <person name="Horton A.C."/>
            <person name="de Jong P.J."/>
            <person name="Jurka J."/>
            <person name="Kapitonov V.V."/>
            <person name="Kohara Y."/>
            <person name="Kuroki Y."/>
            <person name="Lindquist E."/>
            <person name="Lucas S."/>
            <person name="Osoegawa K."/>
            <person name="Pennacchio L.A."/>
            <person name="Salamov A.A."/>
            <person name="Satou Y."/>
            <person name="Sauka-Spengler T."/>
            <person name="Schmutz J."/>
            <person name="Shin-I T."/>
            <person name="Toyoda A."/>
            <person name="Bronner-Fraser M."/>
            <person name="Fujiyama A."/>
            <person name="Holland L.Z."/>
            <person name="Holland P.W.H."/>
            <person name="Satoh N."/>
            <person name="Rokhsar D.S."/>
        </authorList>
    </citation>
    <scope>NUCLEOTIDE SEQUENCE [LARGE SCALE GENOMIC DNA]</scope>
    <source>
        <strain evidence="5">S238N-H82</strain>
        <tissue evidence="5">Testes</tissue>
    </source>
</reference>
<dbReference type="EMBL" id="GG666815">
    <property type="protein sequence ID" value="EEN41656.1"/>
    <property type="molecule type" value="Genomic_DNA"/>
</dbReference>
<feature type="domain" description="CUB" evidence="4">
    <location>
        <begin position="113"/>
        <end position="222"/>
    </location>
</feature>
<dbReference type="SUPFAM" id="SSF49854">
    <property type="entry name" value="Spermadhesin, CUB domain"/>
    <property type="match status" value="2"/>
</dbReference>
<dbReference type="eggNOG" id="ENOG502SBCS">
    <property type="taxonomic scope" value="Eukaryota"/>
</dbReference>
<dbReference type="InterPro" id="IPR000859">
    <property type="entry name" value="CUB_dom"/>
</dbReference>
<dbReference type="InParanoid" id="C4A0N3"/>
<feature type="domain" description="CUB" evidence="4">
    <location>
        <begin position="1"/>
        <end position="97"/>
    </location>
</feature>
<dbReference type="FunFam" id="2.60.120.290:FF:000001">
    <property type="entry name" value="CUB and sushi domain-containing protein 3 isoform X1"/>
    <property type="match status" value="1"/>
</dbReference>
<comment type="caution">
    <text evidence="3">Lacks conserved residue(s) required for the propagation of feature annotation.</text>
</comment>
<evidence type="ECO:0000259" key="4">
    <source>
        <dbReference type="PROSITE" id="PS01180"/>
    </source>
</evidence>
<proteinExistence type="predicted"/>
<keyword evidence="1" id="KW-0677">Repeat</keyword>
<accession>C4A0N3</accession>
<evidence type="ECO:0000256" key="1">
    <source>
        <dbReference type="ARBA" id="ARBA00022737"/>
    </source>
</evidence>
<dbReference type="SMART" id="SM00042">
    <property type="entry name" value="CUB"/>
    <property type="match status" value="2"/>
</dbReference>
<sequence>GPVTSPNYPNNYDNNEICEWLITVPEGNTIRLTFESFDVGSSLDVLTIYDGASDLGRRNVSPITSTSNVMLLRFTRRFQRNGMSWTSRWFQFSYTSQSKGSAHLPTPTNVTYCGGNPTSPAGGPFTSSNYPGNYGNNEVCDWLITVPTGSTIRLTFDSFEVEDGYDFLNIYDGADVRASLLRSFTGSESISPITSTSNVMFLRFTSDHILTSQGFQFSYTSHSKGFCL</sequence>
<feature type="disulfide bond" evidence="3">
    <location>
        <begin position="113"/>
        <end position="140"/>
    </location>
</feature>
<dbReference type="PANTHER" id="PTHR24251">
    <property type="entry name" value="OVOCHYMASE-RELATED"/>
    <property type="match status" value="1"/>
</dbReference>
<organism>
    <name type="scientific">Branchiostoma floridae</name>
    <name type="common">Florida lancelet</name>
    <name type="synonym">Amphioxus</name>
    <dbReference type="NCBI Taxonomy" id="7739"/>
    <lineage>
        <taxon>Eukaryota</taxon>
        <taxon>Metazoa</taxon>
        <taxon>Chordata</taxon>
        <taxon>Cephalochordata</taxon>
        <taxon>Leptocardii</taxon>
        <taxon>Amphioxiformes</taxon>
        <taxon>Branchiostomatidae</taxon>
        <taxon>Branchiostoma</taxon>
    </lineage>
</organism>
<protein>
    <recommendedName>
        <fullName evidence="4">CUB domain-containing protein</fullName>
    </recommendedName>
</protein>
<dbReference type="InterPro" id="IPR035914">
    <property type="entry name" value="Sperma_CUB_dom_sf"/>
</dbReference>
<evidence type="ECO:0000313" key="5">
    <source>
        <dbReference type="EMBL" id="EEN41656.1"/>
    </source>
</evidence>
<dbReference type="PANTHER" id="PTHR24251:SF52">
    <property type="entry name" value="CUB DOMAIN-CONTAINING PROTEIN"/>
    <property type="match status" value="1"/>
</dbReference>
<dbReference type="Pfam" id="PF00431">
    <property type="entry name" value="CUB"/>
    <property type="match status" value="2"/>
</dbReference>
<dbReference type="CDD" id="cd00041">
    <property type="entry name" value="CUB"/>
    <property type="match status" value="2"/>
</dbReference>
<evidence type="ECO:0000256" key="2">
    <source>
        <dbReference type="ARBA" id="ARBA00023157"/>
    </source>
</evidence>
<feature type="non-terminal residue" evidence="5">
    <location>
        <position position="1"/>
    </location>
</feature>